<accession>A0AAD1D7Q3</accession>
<feature type="transmembrane region" description="Helical" evidence="1">
    <location>
        <begin position="213"/>
        <end position="232"/>
    </location>
</feature>
<evidence type="ECO:0000256" key="1">
    <source>
        <dbReference type="SAM" id="Phobius"/>
    </source>
</evidence>
<reference evidence="3 5" key="2">
    <citation type="submission" date="2018-10" db="EMBL/GenBank/DDBJ databases">
        <title>Genomic Encyclopedia of Type Strains, Phase IV (KMG-IV): sequencing the most valuable type-strain genomes for metagenomic binning, comparative biology and taxonomic classification.</title>
        <authorList>
            <person name="Goeker M."/>
        </authorList>
    </citation>
    <scope>NUCLEOTIDE SEQUENCE [LARGE SCALE GENOMIC DNA]</scope>
    <source>
        <strain evidence="3 5">DSM 19791</strain>
    </source>
</reference>
<keyword evidence="1" id="KW-1133">Transmembrane helix</keyword>
<evidence type="ECO:0000313" key="3">
    <source>
        <dbReference type="EMBL" id="RKS91921.1"/>
    </source>
</evidence>
<dbReference type="Pfam" id="PF14023">
    <property type="entry name" value="Bestrophin-like"/>
    <property type="match status" value="1"/>
</dbReference>
<dbReference type="AlphaFoldDB" id="A0AAD1D7Q3"/>
<proteinExistence type="predicted"/>
<feature type="transmembrane region" description="Helical" evidence="1">
    <location>
        <begin position="51"/>
        <end position="72"/>
    </location>
</feature>
<evidence type="ECO:0000313" key="2">
    <source>
        <dbReference type="EMBL" id="BBE34907.1"/>
    </source>
</evidence>
<dbReference type="RefSeq" id="WP_121048642.1">
    <property type="nucleotide sequence ID" value="NZ_AP018711.1"/>
</dbReference>
<keyword evidence="5" id="KW-1185">Reference proteome</keyword>
<dbReference type="EMBL" id="RBWX01000007">
    <property type="protein sequence ID" value="RKS91921.1"/>
    <property type="molecule type" value="Genomic_DNA"/>
</dbReference>
<name>A0AAD1D7Q3_SPHMI</name>
<dbReference type="InterPro" id="IPR025333">
    <property type="entry name" value="DUF4239"/>
</dbReference>
<feature type="transmembrane region" description="Helical" evidence="1">
    <location>
        <begin position="187"/>
        <end position="207"/>
    </location>
</feature>
<evidence type="ECO:0000313" key="4">
    <source>
        <dbReference type="Proteomes" id="UP000275727"/>
    </source>
</evidence>
<keyword evidence="1" id="KW-0472">Membrane</keyword>
<dbReference type="Proteomes" id="UP000275727">
    <property type="component" value="Chromosome"/>
</dbReference>
<feature type="transmembrane region" description="Helical" evidence="1">
    <location>
        <begin position="12"/>
        <end position="31"/>
    </location>
</feature>
<dbReference type="Proteomes" id="UP000276029">
    <property type="component" value="Unassembled WGS sequence"/>
</dbReference>
<sequence>MSLLDTALISENLWLLGIGLFAAMTLCARLGARLRQAGGTERDGEGGGEGYLLSAALALLGLLIAFTFSLALNRYDTRRALVVTEANAISTTWLRAELAGESSGTELQRAIADYTDVRLKLPAAEDNAESVEVETVKAQAKLWADMRAAIRDAPPPVAATIVTATNEMFDVASARKAERIARVPGRVIEVLILYAMMSAAIVGYVLGGSGGKHRVVTTILFALLTLALLLILDLDRPWSGGITVSQQPMLDARAAMR</sequence>
<dbReference type="KEGG" id="smic:SmB9_25650"/>
<gene>
    <name evidence="3" type="ORF">DFR51_1495</name>
    <name evidence="2" type="ORF">SmB9_25650</name>
</gene>
<evidence type="ECO:0000313" key="5">
    <source>
        <dbReference type="Proteomes" id="UP000276029"/>
    </source>
</evidence>
<protein>
    <submittedName>
        <fullName evidence="3">Uncharacterized protein DUF4239</fullName>
    </submittedName>
</protein>
<reference evidence="2 4" key="1">
    <citation type="submission" date="2018-06" db="EMBL/GenBank/DDBJ databases">
        <title>Complete Genome Sequence of the Microcystin-Degrading Bacterium Sphingosinicella microcystinivorans Strain B-9.</title>
        <authorList>
            <person name="Jin H."/>
            <person name="Nishizawa T."/>
            <person name="Guo Y."/>
            <person name="Nishizawa A."/>
            <person name="Park H."/>
            <person name="Kato H."/>
            <person name="Tsuji K."/>
            <person name="Harada K."/>
        </authorList>
    </citation>
    <scope>NUCLEOTIDE SEQUENCE [LARGE SCALE GENOMIC DNA]</scope>
    <source>
        <strain evidence="2 4">B9</strain>
    </source>
</reference>
<organism evidence="2 4">
    <name type="scientific">Sphingosinicella microcystinivorans</name>
    <dbReference type="NCBI Taxonomy" id="335406"/>
    <lineage>
        <taxon>Bacteria</taxon>
        <taxon>Pseudomonadati</taxon>
        <taxon>Pseudomonadota</taxon>
        <taxon>Alphaproteobacteria</taxon>
        <taxon>Sphingomonadales</taxon>
        <taxon>Sphingosinicellaceae</taxon>
        <taxon>Sphingosinicella</taxon>
    </lineage>
</organism>
<dbReference type="EMBL" id="AP018711">
    <property type="protein sequence ID" value="BBE34907.1"/>
    <property type="molecule type" value="Genomic_DNA"/>
</dbReference>
<keyword evidence="1" id="KW-0812">Transmembrane</keyword>